<evidence type="ECO:0000256" key="1">
    <source>
        <dbReference type="SAM" id="MobiDB-lite"/>
    </source>
</evidence>
<feature type="region of interest" description="Disordered" evidence="1">
    <location>
        <begin position="62"/>
        <end position="98"/>
    </location>
</feature>
<dbReference type="EMBL" id="LATX01002447">
    <property type="protein sequence ID" value="KTB29122.1"/>
    <property type="molecule type" value="Genomic_DNA"/>
</dbReference>
<evidence type="ECO:0000313" key="2">
    <source>
        <dbReference type="EMBL" id="KTB29122.1"/>
    </source>
</evidence>
<protein>
    <submittedName>
        <fullName evidence="2">Uncharacterized protein</fullName>
    </submittedName>
</protein>
<feature type="compositionally biased region" description="Acidic residues" evidence="1">
    <location>
        <begin position="62"/>
        <end position="76"/>
    </location>
</feature>
<reference evidence="2 3" key="1">
    <citation type="submission" date="2015-12" db="EMBL/GenBank/DDBJ databases">
        <title>Draft genome sequence of Moniliophthora roreri, the causal agent of frosty pod rot of cacao.</title>
        <authorList>
            <person name="Aime M.C."/>
            <person name="Diaz-Valderrama J.R."/>
            <person name="Kijpornyongpan T."/>
            <person name="Phillips-Mora W."/>
        </authorList>
    </citation>
    <scope>NUCLEOTIDE SEQUENCE [LARGE SCALE GENOMIC DNA]</scope>
    <source>
        <strain evidence="2 3">MCA 2952</strain>
    </source>
</reference>
<organism evidence="2 3">
    <name type="scientific">Moniliophthora roreri</name>
    <name type="common">Frosty pod rot fungus</name>
    <name type="synonym">Monilia roreri</name>
    <dbReference type="NCBI Taxonomy" id="221103"/>
    <lineage>
        <taxon>Eukaryota</taxon>
        <taxon>Fungi</taxon>
        <taxon>Dikarya</taxon>
        <taxon>Basidiomycota</taxon>
        <taxon>Agaricomycotina</taxon>
        <taxon>Agaricomycetes</taxon>
        <taxon>Agaricomycetidae</taxon>
        <taxon>Agaricales</taxon>
        <taxon>Marasmiineae</taxon>
        <taxon>Marasmiaceae</taxon>
        <taxon>Moniliophthora</taxon>
    </lineage>
</organism>
<dbReference type="AlphaFoldDB" id="A0A0W0EYV7"/>
<dbReference type="Proteomes" id="UP000054988">
    <property type="component" value="Unassembled WGS sequence"/>
</dbReference>
<gene>
    <name evidence="2" type="ORF">WG66_18251</name>
</gene>
<name>A0A0W0EYV7_MONRR</name>
<proteinExistence type="predicted"/>
<evidence type="ECO:0000313" key="3">
    <source>
        <dbReference type="Proteomes" id="UP000054988"/>
    </source>
</evidence>
<comment type="caution">
    <text evidence="2">The sequence shown here is derived from an EMBL/GenBank/DDBJ whole genome shotgun (WGS) entry which is preliminary data.</text>
</comment>
<sequence length="189" mass="20785">MSSHSTASASVIDCFPDLQDVIVESEQLAQPATILEGAHVLGNPLDDNNDNVPDLVEAYDSDDEFSDKDNEDEEYDIPPPCHSHHEPPLHSSASTCLQPSAGVHVSDEDVVIGEVPEDVREAKASSCTEDEKKMGSGLPKAYQMTVKELAQNVASDTKSMYKSIIKKAEKFFQDHKILRPDEEFICKNP</sequence>
<accession>A0A0W0EYV7</accession>